<evidence type="ECO:0000256" key="3">
    <source>
        <dbReference type="ARBA" id="ARBA00022771"/>
    </source>
</evidence>
<dbReference type="InterPro" id="IPR051051">
    <property type="entry name" value="E3_ubiq-ligase_TRIM/RNF"/>
</dbReference>
<evidence type="ECO:0000259" key="10">
    <source>
        <dbReference type="PROSITE" id="PS50119"/>
    </source>
</evidence>
<feature type="compositionally biased region" description="Low complexity" evidence="8">
    <location>
        <begin position="430"/>
        <end position="440"/>
    </location>
</feature>
<dbReference type="Gene3D" id="3.30.160.60">
    <property type="entry name" value="Classic Zinc Finger"/>
    <property type="match status" value="1"/>
</dbReference>
<protein>
    <recommendedName>
        <fullName evidence="14">E3 ubiquitin/ISG15 ligase TRIM25-like</fullName>
    </recommendedName>
</protein>
<dbReference type="InterPro" id="IPR003877">
    <property type="entry name" value="SPRY_dom"/>
</dbReference>
<dbReference type="SMART" id="SM00449">
    <property type="entry name" value="SPRY"/>
    <property type="match status" value="1"/>
</dbReference>
<dbReference type="Proteomes" id="UP000694680">
    <property type="component" value="Chromosome 1"/>
</dbReference>
<feature type="domain" description="B box-type" evidence="10">
    <location>
        <begin position="154"/>
        <end position="187"/>
    </location>
</feature>
<evidence type="ECO:0000259" key="9">
    <source>
        <dbReference type="PROSITE" id="PS50089"/>
    </source>
</evidence>
<dbReference type="InterPro" id="IPR013320">
    <property type="entry name" value="ConA-like_dom_sf"/>
</dbReference>
<dbReference type="PROSITE" id="PS00518">
    <property type="entry name" value="ZF_RING_1"/>
    <property type="match status" value="1"/>
</dbReference>
<dbReference type="Pfam" id="PF00643">
    <property type="entry name" value="zf-B_box"/>
    <property type="match status" value="1"/>
</dbReference>
<keyword evidence="4" id="KW-0862">Zinc</keyword>
<dbReference type="GO" id="GO:0045087">
    <property type="term" value="P:innate immune response"/>
    <property type="evidence" value="ECO:0007669"/>
    <property type="project" value="UniProtKB-KW"/>
</dbReference>
<proteinExistence type="predicted"/>
<dbReference type="PANTHER" id="PTHR25465:SF77">
    <property type="entry name" value="E3 UBIQUITIN_ISG15 LIGASE TRIM25"/>
    <property type="match status" value="1"/>
</dbReference>
<feature type="domain" description="B30.2/SPRY" evidence="11">
    <location>
        <begin position="497"/>
        <end position="692"/>
    </location>
</feature>
<dbReference type="SMART" id="SM00336">
    <property type="entry name" value="BBOX"/>
    <property type="match status" value="2"/>
</dbReference>
<organism evidence="12 13">
    <name type="scientific">Gouania willdenowi</name>
    <name type="common">Blunt-snouted clingfish</name>
    <name type="synonym">Lepadogaster willdenowi</name>
    <dbReference type="NCBI Taxonomy" id="441366"/>
    <lineage>
        <taxon>Eukaryota</taxon>
        <taxon>Metazoa</taxon>
        <taxon>Chordata</taxon>
        <taxon>Craniata</taxon>
        <taxon>Vertebrata</taxon>
        <taxon>Euteleostomi</taxon>
        <taxon>Actinopterygii</taxon>
        <taxon>Neopterygii</taxon>
        <taxon>Teleostei</taxon>
        <taxon>Neoteleostei</taxon>
        <taxon>Acanthomorphata</taxon>
        <taxon>Ovalentaria</taxon>
        <taxon>Blenniimorphae</taxon>
        <taxon>Blenniiformes</taxon>
        <taxon>Gobiesocoidei</taxon>
        <taxon>Gobiesocidae</taxon>
        <taxon>Gobiesocinae</taxon>
        <taxon>Gouania</taxon>
    </lineage>
</organism>
<accession>A0A8C5GKG3</accession>
<dbReference type="InterPro" id="IPR043136">
    <property type="entry name" value="B30.2/SPRY_sf"/>
</dbReference>
<feature type="compositionally biased region" description="Basic residues" evidence="8">
    <location>
        <begin position="444"/>
        <end position="456"/>
    </location>
</feature>
<feature type="coiled-coil region" evidence="7">
    <location>
        <begin position="77"/>
        <end position="104"/>
    </location>
</feature>
<reference evidence="12" key="3">
    <citation type="submission" date="2025-09" db="UniProtKB">
        <authorList>
            <consortium name="Ensembl"/>
        </authorList>
    </citation>
    <scope>IDENTIFICATION</scope>
</reference>
<evidence type="ECO:0000259" key="11">
    <source>
        <dbReference type="PROSITE" id="PS50188"/>
    </source>
</evidence>
<sequence>MAEADSAQFSLLTLEEELTCSICLSTFVNPVTTPCGHNFCQECLLETWKDSYCCPQCRTDFATKPELKKNTVLCTVVDTFNQRANKEEDKVEKMEVEKMEVEKMEGILCDTCMQEEAVKTCLTCMASFCEQHLRPHQVNPIYSVHQLKEPIADLKERICSQHHKLMELFCSQHLQPICSQCLQSQHRGCSFTSPEEQRSLKESEFREKLCLLDQKIEKTNSVITQIKDVQSKLKDSAKFRKTMLSTVYQQIRDLLAKDEQQAQDEVSNELEDCLRKHQDQIKSLLTNNNAMTKAKENIISLLIQSQTMGFLKASFELPKVVKSEPHVPRVTLDSKKVLAIQTFADSLKESLTETFKQPVEARTASLEPSNKSSEKKGKPKNKPQVVPVPVLPEQWQASLDDGILVRDPNQGGAPIMWIPSAFTSYPPQQSESPSNASSSSCRGRGQRPRERKITHHRLTKQIMTPPKSGMNYRAASMSDLLETRDDIYAGRSPAAGSRDDSATGETRRELLKYGTSLTLDPRTAHARIMLSEDFTKASVSEENTNYFDCPQRFAVSTQVMAIQGFCKGCYYWEVNMSIGIGSGIGIGVAYGSITRKGPASRLGRNSQSWCVECICGTISTWHNNRETKLIARNVPQCIGVLLEYNVGRLTFYNVDDKTYPLHTFVCSFTEPVWPVFWLFSRPSSISLCNLRA</sequence>
<dbReference type="Pfam" id="PF13765">
    <property type="entry name" value="PRY"/>
    <property type="match status" value="1"/>
</dbReference>
<reference evidence="12" key="1">
    <citation type="submission" date="2020-06" db="EMBL/GenBank/DDBJ databases">
        <authorList>
            <consortium name="Wellcome Sanger Institute Data Sharing"/>
        </authorList>
    </citation>
    <scope>NUCLEOTIDE SEQUENCE [LARGE SCALE GENOMIC DNA]</scope>
</reference>
<dbReference type="InterPro" id="IPR017907">
    <property type="entry name" value="Znf_RING_CS"/>
</dbReference>
<dbReference type="InterPro" id="IPR013083">
    <property type="entry name" value="Znf_RING/FYVE/PHD"/>
</dbReference>
<dbReference type="SMART" id="SM00589">
    <property type="entry name" value="PRY"/>
    <property type="match status" value="1"/>
</dbReference>
<evidence type="ECO:0008006" key="14">
    <source>
        <dbReference type="Google" id="ProtNLM"/>
    </source>
</evidence>
<evidence type="ECO:0000313" key="13">
    <source>
        <dbReference type="Proteomes" id="UP000694680"/>
    </source>
</evidence>
<dbReference type="SMART" id="SM00184">
    <property type="entry name" value="RING"/>
    <property type="match status" value="1"/>
</dbReference>
<keyword evidence="1" id="KW-0399">Innate immunity</keyword>
<dbReference type="Ensembl" id="ENSGWIT00000034570.1">
    <property type="protein sequence ID" value="ENSGWIP00000031750.1"/>
    <property type="gene ID" value="ENSGWIG00000016388.1"/>
</dbReference>
<evidence type="ECO:0000256" key="7">
    <source>
        <dbReference type="SAM" id="Coils"/>
    </source>
</evidence>
<dbReference type="PROSITE" id="PS50188">
    <property type="entry name" value="B302_SPRY"/>
    <property type="match status" value="1"/>
</dbReference>
<dbReference type="Pfam" id="PF13445">
    <property type="entry name" value="zf-RING_UBOX"/>
    <property type="match status" value="1"/>
</dbReference>
<dbReference type="PANTHER" id="PTHR25465">
    <property type="entry name" value="B-BOX DOMAIN CONTAINING"/>
    <property type="match status" value="1"/>
</dbReference>
<name>A0A8C5GKG3_GOUWI</name>
<dbReference type="GO" id="GO:0005737">
    <property type="term" value="C:cytoplasm"/>
    <property type="evidence" value="ECO:0007669"/>
    <property type="project" value="UniProtKB-ARBA"/>
</dbReference>
<dbReference type="PROSITE" id="PS50119">
    <property type="entry name" value="ZF_BBOX"/>
    <property type="match status" value="1"/>
</dbReference>
<evidence type="ECO:0000256" key="6">
    <source>
        <dbReference type="PROSITE-ProRule" id="PRU00024"/>
    </source>
</evidence>
<feature type="region of interest" description="Disordered" evidence="8">
    <location>
        <begin position="358"/>
        <end position="387"/>
    </location>
</feature>
<dbReference type="Gene3D" id="4.10.830.40">
    <property type="match status" value="1"/>
</dbReference>
<reference evidence="12" key="2">
    <citation type="submission" date="2025-08" db="UniProtKB">
        <authorList>
            <consortium name="Ensembl"/>
        </authorList>
    </citation>
    <scope>IDENTIFICATION</scope>
</reference>
<dbReference type="CDD" id="cd16597">
    <property type="entry name" value="RING-HC_TRIM25_C-IV"/>
    <property type="match status" value="1"/>
</dbReference>
<dbReference type="SUPFAM" id="SSF57850">
    <property type="entry name" value="RING/U-box"/>
    <property type="match status" value="1"/>
</dbReference>
<evidence type="ECO:0000256" key="8">
    <source>
        <dbReference type="SAM" id="MobiDB-lite"/>
    </source>
</evidence>
<evidence type="ECO:0000256" key="1">
    <source>
        <dbReference type="ARBA" id="ARBA00022588"/>
    </source>
</evidence>
<keyword evidence="5" id="KW-0391">Immunity</keyword>
<keyword evidence="2" id="KW-0479">Metal-binding</keyword>
<dbReference type="PRINTS" id="PR01407">
    <property type="entry name" value="BUTYPHLNCDUF"/>
</dbReference>
<dbReference type="AlphaFoldDB" id="A0A8C5GKG3"/>
<evidence type="ECO:0000256" key="5">
    <source>
        <dbReference type="ARBA" id="ARBA00022859"/>
    </source>
</evidence>
<dbReference type="CDD" id="cd19769">
    <property type="entry name" value="Bbox2_TRIM16-like"/>
    <property type="match status" value="1"/>
</dbReference>
<dbReference type="InterPro" id="IPR006574">
    <property type="entry name" value="PRY"/>
</dbReference>
<keyword evidence="3 6" id="KW-0863">Zinc-finger</keyword>
<dbReference type="Gene3D" id="2.60.120.920">
    <property type="match status" value="1"/>
</dbReference>
<dbReference type="InterPro" id="IPR001841">
    <property type="entry name" value="Znf_RING"/>
</dbReference>
<dbReference type="InterPro" id="IPR003879">
    <property type="entry name" value="Butyrophylin_SPRY"/>
</dbReference>
<gene>
    <name evidence="12" type="primary">trim25</name>
</gene>
<feature type="domain" description="RING-type" evidence="9">
    <location>
        <begin position="20"/>
        <end position="58"/>
    </location>
</feature>
<keyword evidence="13" id="KW-1185">Reference proteome</keyword>
<dbReference type="Gene3D" id="3.30.40.10">
    <property type="entry name" value="Zinc/RING finger domain, C3HC4 (zinc finger)"/>
    <property type="match status" value="1"/>
</dbReference>
<evidence type="ECO:0000313" key="12">
    <source>
        <dbReference type="Ensembl" id="ENSGWIP00000031750.1"/>
    </source>
</evidence>
<dbReference type="InterPro" id="IPR027370">
    <property type="entry name" value="Znf-RING_euk"/>
</dbReference>
<dbReference type="InterPro" id="IPR000315">
    <property type="entry name" value="Znf_B-box"/>
</dbReference>
<dbReference type="InterPro" id="IPR001870">
    <property type="entry name" value="B30.2/SPRY"/>
</dbReference>
<keyword evidence="7" id="KW-0175">Coiled coil</keyword>
<dbReference type="GO" id="GO:0008270">
    <property type="term" value="F:zinc ion binding"/>
    <property type="evidence" value="ECO:0007669"/>
    <property type="project" value="UniProtKB-KW"/>
</dbReference>
<dbReference type="PROSITE" id="PS50089">
    <property type="entry name" value="ZF_RING_2"/>
    <property type="match status" value="1"/>
</dbReference>
<dbReference type="SUPFAM" id="SSF49899">
    <property type="entry name" value="Concanavalin A-like lectins/glucanases"/>
    <property type="match status" value="1"/>
</dbReference>
<evidence type="ECO:0000256" key="2">
    <source>
        <dbReference type="ARBA" id="ARBA00022723"/>
    </source>
</evidence>
<dbReference type="Pfam" id="PF00622">
    <property type="entry name" value="SPRY"/>
    <property type="match status" value="1"/>
</dbReference>
<dbReference type="SUPFAM" id="SSF57845">
    <property type="entry name" value="B-box zinc-binding domain"/>
    <property type="match status" value="1"/>
</dbReference>
<feature type="coiled-coil region" evidence="7">
    <location>
        <begin position="256"/>
        <end position="294"/>
    </location>
</feature>
<feature type="region of interest" description="Disordered" evidence="8">
    <location>
        <begin position="415"/>
        <end position="456"/>
    </location>
</feature>
<evidence type="ECO:0000256" key="4">
    <source>
        <dbReference type="ARBA" id="ARBA00022833"/>
    </source>
</evidence>